<sequence>METGLPMVVATEVGAEVTGGAAKVYSREKEASSFETNIGVGIGKVERRNLESFKLAHGQKSLRRGGLQWLGWWYDFGWRRREQIGWLGFQLGEKGFE</sequence>
<keyword evidence="2" id="KW-1185">Reference proteome</keyword>
<dbReference type="Proteomes" id="UP000187203">
    <property type="component" value="Unassembled WGS sequence"/>
</dbReference>
<gene>
    <name evidence="1" type="ORF">COLO4_36335</name>
</gene>
<organism evidence="1 2">
    <name type="scientific">Corchorus olitorius</name>
    <dbReference type="NCBI Taxonomy" id="93759"/>
    <lineage>
        <taxon>Eukaryota</taxon>
        <taxon>Viridiplantae</taxon>
        <taxon>Streptophyta</taxon>
        <taxon>Embryophyta</taxon>
        <taxon>Tracheophyta</taxon>
        <taxon>Spermatophyta</taxon>
        <taxon>Magnoliopsida</taxon>
        <taxon>eudicotyledons</taxon>
        <taxon>Gunneridae</taxon>
        <taxon>Pentapetalae</taxon>
        <taxon>rosids</taxon>
        <taxon>malvids</taxon>
        <taxon>Malvales</taxon>
        <taxon>Malvaceae</taxon>
        <taxon>Grewioideae</taxon>
        <taxon>Apeibeae</taxon>
        <taxon>Corchorus</taxon>
    </lineage>
</organism>
<comment type="caution">
    <text evidence="1">The sequence shown here is derived from an EMBL/GenBank/DDBJ whole genome shotgun (WGS) entry which is preliminary data.</text>
</comment>
<name>A0A1R3G9U7_9ROSI</name>
<proteinExistence type="predicted"/>
<dbReference type="EMBL" id="AWUE01023145">
    <property type="protein sequence ID" value="OMO54831.1"/>
    <property type="molecule type" value="Genomic_DNA"/>
</dbReference>
<protein>
    <submittedName>
        <fullName evidence="1">Uncharacterized protein</fullName>
    </submittedName>
</protein>
<evidence type="ECO:0000313" key="2">
    <source>
        <dbReference type="Proteomes" id="UP000187203"/>
    </source>
</evidence>
<dbReference type="AlphaFoldDB" id="A0A1R3G9U7"/>
<evidence type="ECO:0000313" key="1">
    <source>
        <dbReference type="EMBL" id="OMO54831.1"/>
    </source>
</evidence>
<reference evidence="2" key="1">
    <citation type="submission" date="2013-09" db="EMBL/GenBank/DDBJ databases">
        <title>Corchorus olitorius genome sequencing.</title>
        <authorList>
            <person name="Alam M."/>
            <person name="Haque M.S."/>
            <person name="Islam M.S."/>
            <person name="Emdad E.M."/>
            <person name="Islam M.M."/>
            <person name="Ahmed B."/>
            <person name="Halim A."/>
            <person name="Hossen Q.M.M."/>
            <person name="Hossain M.Z."/>
            <person name="Ahmed R."/>
            <person name="Khan M.M."/>
            <person name="Islam R."/>
            <person name="Rashid M.M."/>
            <person name="Khan S.A."/>
            <person name="Rahman M.S."/>
            <person name="Alam M."/>
            <person name="Yahiya A.S."/>
            <person name="Khan M.S."/>
            <person name="Azam M.S."/>
            <person name="Haque T."/>
            <person name="Lashkar M.Z.H."/>
            <person name="Akhand A.I."/>
            <person name="Morshed G."/>
            <person name="Roy S."/>
            <person name="Uddin K.S."/>
            <person name="Rabeya T."/>
            <person name="Hossain A.S."/>
            <person name="Chowdhury A."/>
            <person name="Snigdha A.R."/>
            <person name="Mortoza M.S."/>
            <person name="Matin S.A."/>
            <person name="Hoque S.M.E."/>
            <person name="Islam M.K."/>
            <person name="Roy D.K."/>
            <person name="Haider R."/>
            <person name="Moosa M.M."/>
            <person name="Elias S.M."/>
            <person name="Hasan A.M."/>
            <person name="Jahan S."/>
            <person name="Shafiuddin M."/>
            <person name="Mahmood N."/>
            <person name="Shommy N.S."/>
        </authorList>
    </citation>
    <scope>NUCLEOTIDE SEQUENCE [LARGE SCALE GENOMIC DNA]</scope>
    <source>
        <strain evidence="2">cv. O-4</strain>
    </source>
</reference>
<accession>A0A1R3G9U7</accession>